<dbReference type="GO" id="GO:0016020">
    <property type="term" value="C:membrane"/>
    <property type="evidence" value="ECO:0007669"/>
    <property type="project" value="InterPro"/>
</dbReference>
<feature type="region of interest" description="Disordered" evidence="10">
    <location>
        <begin position="118"/>
        <end position="139"/>
    </location>
</feature>
<evidence type="ECO:0000256" key="6">
    <source>
        <dbReference type="ARBA" id="ARBA00023018"/>
    </source>
</evidence>
<evidence type="ECO:0000256" key="4">
    <source>
        <dbReference type="ARBA" id="ARBA00005756"/>
    </source>
</evidence>
<evidence type="ECO:0000256" key="1">
    <source>
        <dbReference type="ARBA" id="ARBA00004279"/>
    </source>
</evidence>
<feature type="region of interest" description="Disordered" evidence="10">
    <location>
        <begin position="307"/>
        <end position="456"/>
    </location>
</feature>
<evidence type="ECO:0000256" key="7">
    <source>
        <dbReference type="ARBA" id="ARBA00023054"/>
    </source>
</evidence>
<evidence type="ECO:0000256" key="2">
    <source>
        <dbReference type="ARBA" id="ARBA00004496"/>
    </source>
</evidence>
<evidence type="ECO:0000256" key="5">
    <source>
        <dbReference type="ARBA" id="ARBA00022490"/>
    </source>
</evidence>
<reference evidence="11 12" key="1">
    <citation type="submission" date="2015-10" db="EMBL/GenBank/DDBJ databases">
        <authorList>
            <person name="Gilbert D.G."/>
        </authorList>
    </citation>
    <scope>NUCLEOTIDE SEQUENCE [LARGE SCALE GENOMIC DNA]</scope>
    <source>
        <strain evidence="11">FVVF132</strain>
    </source>
</reference>
<evidence type="ECO:0000256" key="10">
    <source>
        <dbReference type="SAM" id="MobiDB-lite"/>
    </source>
</evidence>
<dbReference type="EMBL" id="LMAW01003158">
    <property type="protein sequence ID" value="KQK73697.1"/>
    <property type="molecule type" value="Genomic_DNA"/>
</dbReference>
<dbReference type="PANTHER" id="PTHR46881">
    <property type="entry name" value="PALMDELPHIN"/>
    <property type="match status" value="1"/>
</dbReference>
<proteinExistence type="inferred from homology"/>
<organism evidence="11 12">
    <name type="scientific">Amazona aestiva</name>
    <name type="common">Blue-fronted Amazon parrot</name>
    <dbReference type="NCBI Taxonomy" id="12930"/>
    <lineage>
        <taxon>Eukaryota</taxon>
        <taxon>Metazoa</taxon>
        <taxon>Chordata</taxon>
        <taxon>Craniata</taxon>
        <taxon>Vertebrata</taxon>
        <taxon>Euteleostomi</taxon>
        <taxon>Archelosauria</taxon>
        <taxon>Archosauria</taxon>
        <taxon>Dinosauria</taxon>
        <taxon>Saurischia</taxon>
        <taxon>Theropoda</taxon>
        <taxon>Coelurosauria</taxon>
        <taxon>Aves</taxon>
        <taxon>Neognathae</taxon>
        <taxon>Neoaves</taxon>
        <taxon>Telluraves</taxon>
        <taxon>Australaves</taxon>
        <taxon>Psittaciformes</taxon>
        <taxon>Psittacidae</taxon>
        <taxon>Amazona</taxon>
    </lineage>
</organism>
<dbReference type="GO" id="GO:0008360">
    <property type="term" value="P:regulation of cell shape"/>
    <property type="evidence" value="ECO:0007669"/>
    <property type="project" value="InterPro"/>
</dbReference>
<evidence type="ECO:0000256" key="9">
    <source>
        <dbReference type="ARBA" id="ARBA00040857"/>
    </source>
</evidence>
<feature type="compositionally biased region" description="Basic and acidic residues" evidence="10">
    <location>
        <begin position="122"/>
        <end position="139"/>
    </location>
</feature>
<evidence type="ECO:0000256" key="8">
    <source>
        <dbReference type="ARBA" id="ARBA00023273"/>
    </source>
</evidence>
<evidence type="ECO:0000313" key="12">
    <source>
        <dbReference type="Proteomes" id="UP000051836"/>
    </source>
</evidence>
<feature type="compositionally biased region" description="Polar residues" evidence="10">
    <location>
        <begin position="354"/>
        <end position="366"/>
    </location>
</feature>
<comment type="subcellular location">
    <subcellularLocation>
        <location evidence="1">Cell projection</location>
        <location evidence="1">Dendrite</location>
    </subcellularLocation>
    <subcellularLocation>
        <location evidence="3">Cell projection</location>
        <location evidence="3">Dendritic spine</location>
    </subcellularLocation>
    <subcellularLocation>
        <location evidence="2">Cytoplasm</location>
    </subcellularLocation>
</comment>
<dbReference type="OrthoDB" id="9937247at2759"/>
<feature type="compositionally biased region" description="Polar residues" evidence="10">
    <location>
        <begin position="547"/>
        <end position="567"/>
    </location>
</feature>
<keyword evidence="5" id="KW-0963">Cytoplasm</keyword>
<accession>A0A0Q3QKV6</accession>
<feature type="compositionally biased region" description="Basic and acidic residues" evidence="10">
    <location>
        <begin position="407"/>
        <end position="434"/>
    </location>
</feature>
<keyword evidence="7" id="KW-0175">Coiled coil</keyword>
<dbReference type="AlphaFoldDB" id="A0A0Q3QKV6"/>
<evidence type="ECO:0000313" key="11">
    <source>
        <dbReference type="EMBL" id="KQK73697.1"/>
    </source>
</evidence>
<sequence length="612" mass="69910">MITVLPSQYVNLQARSDRDTYQGNKDDKTGTFDLPAVFERPIQPPGGRKEFPRIMLNCLYRMEEAELLKERFQAITDKRKLQEEITQKRLKVEEEKMKHQHLKKKALREKWLLDGLSSVTPKEQEEMQKQNREDQQRTHELERDIFRLEKEIEALEREEMEVSAKEEAILKKLKSVEKTTEDIIKSVKAEKAGVEKEADYIYASIPDLPKHFRPSTLRSPAHAATDDEEKRKALFAMEIKVEKDMKTGENTVLSTIPLPSKEFKETGIKVYDDGRKSVYAVSSNGSTTQNGVDELAPVEVEDLLRQATEKNSQSPTEYHEPVFANKFGRPATPQKDKLVPGPKLEDTHRREMNGFSNHQTEFSSKTEPFMQQHKENGLDLPKVIQPKSPSPVLPHSEKNGHANPENRMIHNEGRKAAHEELKPYQNARERHNETRSLSPCHPNETSPAPQDEEDARYSVVQAVPCYVDDSEPVTMIFMGYQRVDDDDAEANQKLSRYDGVIRAELVIIDDDDEEDSKSEKPAYHPIGHYSQVYQPPSRKPTEVPQMNPVNSLGTSLNKVPHKNSISLREQEERLSSPTHHAHLHGQGSGDGTEDPSLTALRMRMAKLGKKVI</sequence>
<dbReference type="Proteomes" id="UP000051836">
    <property type="component" value="Unassembled WGS sequence"/>
</dbReference>
<feature type="compositionally biased region" description="Basic and acidic residues" evidence="10">
    <location>
        <begin position="334"/>
        <end position="352"/>
    </location>
</feature>
<dbReference type="Pfam" id="PF03285">
    <property type="entry name" value="Paralemmin"/>
    <property type="match status" value="2"/>
</dbReference>
<dbReference type="InterPro" id="IPR004965">
    <property type="entry name" value="Paralemmin"/>
</dbReference>
<keyword evidence="6" id="KW-0770">Synapse</keyword>
<comment type="caution">
    <text evidence="11">The sequence shown here is derived from an EMBL/GenBank/DDBJ whole genome shotgun (WGS) entry which is preliminary data.</text>
</comment>
<keyword evidence="12" id="KW-1185">Reference proteome</keyword>
<dbReference type="GO" id="GO:0005737">
    <property type="term" value="C:cytoplasm"/>
    <property type="evidence" value="ECO:0007669"/>
    <property type="project" value="UniProtKB-SubCell"/>
</dbReference>
<evidence type="ECO:0000256" key="3">
    <source>
        <dbReference type="ARBA" id="ARBA00004552"/>
    </source>
</evidence>
<protein>
    <recommendedName>
        <fullName evidence="9">Palmdelphin</fullName>
    </recommendedName>
</protein>
<keyword evidence="8" id="KW-0966">Cell projection</keyword>
<gene>
    <name evidence="11" type="ORF">AAES_164755</name>
</gene>
<comment type="similarity">
    <text evidence="4">Belongs to the paralemmin family.</text>
</comment>
<dbReference type="PANTHER" id="PTHR46881:SF1">
    <property type="entry name" value="PALMDELPHIN"/>
    <property type="match status" value="1"/>
</dbReference>
<name>A0A0Q3QKV6_AMAAE</name>
<feature type="region of interest" description="Disordered" evidence="10">
    <location>
        <begin position="511"/>
        <end position="596"/>
    </location>
</feature>
<dbReference type="GO" id="GO:0043197">
    <property type="term" value="C:dendritic spine"/>
    <property type="evidence" value="ECO:0007669"/>
    <property type="project" value="UniProtKB-SubCell"/>
</dbReference>